<evidence type="ECO:0000313" key="2">
    <source>
        <dbReference type="EMBL" id="ESL10060.1"/>
    </source>
</evidence>
<evidence type="ECO:0000256" key="1">
    <source>
        <dbReference type="SAM" id="Phobius"/>
    </source>
</evidence>
<dbReference type="VEuPathDB" id="TriTrypDB:TRSC58_02212"/>
<evidence type="ECO:0000313" key="3">
    <source>
        <dbReference type="Proteomes" id="UP000031737"/>
    </source>
</evidence>
<protein>
    <submittedName>
        <fullName evidence="2">Uncharacterized protein</fullName>
    </submittedName>
</protein>
<organism evidence="2 3">
    <name type="scientific">Trypanosoma rangeli SC58</name>
    <dbReference type="NCBI Taxonomy" id="429131"/>
    <lineage>
        <taxon>Eukaryota</taxon>
        <taxon>Discoba</taxon>
        <taxon>Euglenozoa</taxon>
        <taxon>Kinetoplastea</taxon>
        <taxon>Metakinetoplastina</taxon>
        <taxon>Trypanosomatida</taxon>
        <taxon>Trypanosomatidae</taxon>
        <taxon>Trypanosoma</taxon>
        <taxon>Herpetosoma</taxon>
    </lineage>
</organism>
<keyword evidence="1" id="KW-0472">Membrane</keyword>
<proteinExistence type="predicted"/>
<name>A0A061J6X7_TRYRA</name>
<keyword evidence="3" id="KW-1185">Reference proteome</keyword>
<keyword evidence="1" id="KW-1133">Transmembrane helix</keyword>
<keyword evidence="1" id="KW-0812">Transmembrane</keyword>
<comment type="caution">
    <text evidence="2">The sequence shown here is derived from an EMBL/GenBank/DDBJ whole genome shotgun (WGS) entry which is preliminary data.</text>
</comment>
<dbReference type="EMBL" id="AUPL01002212">
    <property type="protein sequence ID" value="ESL10060.1"/>
    <property type="molecule type" value="Genomic_DNA"/>
</dbReference>
<dbReference type="OrthoDB" id="278638at2759"/>
<reference evidence="2 3" key="1">
    <citation type="submission" date="2013-07" db="EMBL/GenBank/DDBJ databases">
        <authorList>
            <person name="Stoco P.H."/>
            <person name="Wagner G."/>
            <person name="Gerber A."/>
            <person name="Zaha A."/>
            <person name="Thompson C."/>
            <person name="Bartholomeu D.C."/>
            <person name="Luckemeyer D.D."/>
            <person name="Bahia D."/>
            <person name="Loreto E."/>
            <person name="Prestes E.B."/>
            <person name="Lima F.M."/>
            <person name="Rodrigues-Luiz G."/>
            <person name="Vallejo G.A."/>
            <person name="Filho J.F."/>
            <person name="Monteiro K.M."/>
            <person name="Tyler K.M."/>
            <person name="de Almeida L.G."/>
            <person name="Ortiz M.F."/>
            <person name="Siervo M.A."/>
            <person name="de Moraes M.H."/>
            <person name="Cunha O.L."/>
            <person name="Mendonca-Neto R."/>
            <person name="Silva R."/>
            <person name="Teixeira S.M."/>
            <person name="Murta S.M."/>
            <person name="Sincero T.C."/>
            <person name="Mendes T.A."/>
            <person name="Urmenyi T.P."/>
            <person name="Silva V.G."/>
            <person name="da Rocha W.D."/>
            <person name="Andersson B."/>
            <person name="Romanha A.J."/>
            <person name="Steindel M."/>
            <person name="de Vasconcelos A.T."/>
            <person name="Grisard E.C."/>
        </authorList>
    </citation>
    <scope>NUCLEOTIDE SEQUENCE [LARGE SCALE GENOMIC DNA]</scope>
    <source>
        <strain evidence="2 3">SC58</strain>
    </source>
</reference>
<accession>A0A061J6X7</accession>
<dbReference type="Proteomes" id="UP000031737">
    <property type="component" value="Unassembled WGS sequence"/>
</dbReference>
<gene>
    <name evidence="2" type="ORF">TRSC58_02212</name>
</gene>
<feature type="transmembrane region" description="Helical" evidence="1">
    <location>
        <begin position="34"/>
        <end position="55"/>
    </location>
</feature>
<sequence length="356" mass="37287">MTREASKVKPVTQPGVHAPEIKALLNSRATYRTAIVVAVIFLLLACLVVVATSSVQQGEDQSLPRAIVLVVPHLPPSLLEAAMASNKAPFLGLLSAADGIYSRLTARNKELASSLVTVLTGEGNSSATNLVGATSFLARMRKAGRKPVVVASSSYWSGQEAGSDGNCGRVGLFDSECSGLECPAATEAAYCNAAEKLVSCDGKAQLYEEDVLEGFRHLMQHDGDLLYAHANVLGGPVTTDEERMAAMSDISIMDGTLGKLALAVSERSSTTKESWLLMLVGAGGGGLEKVPLVMAAYARGGLVRFGPIAEEATLADVAPTVLHWFGLSSASEVQRVRGMCSTGVTVTSCETTTNWP</sequence>
<dbReference type="AlphaFoldDB" id="A0A061J6X7"/>